<feature type="transmembrane region" description="Helical" evidence="6">
    <location>
        <begin position="425"/>
        <end position="447"/>
    </location>
</feature>
<dbReference type="EMBL" id="MWPH01000002">
    <property type="protein sequence ID" value="OVE85150.1"/>
    <property type="molecule type" value="Genomic_DNA"/>
</dbReference>
<dbReference type="InterPro" id="IPR002797">
    <property type="entry name" value="Polysacc_synth"/>
</dbReference>
<feature type="transmembrane region" description="Helical" evidence="6">
    <location>
        <begin position="453"/>
        <end position="477"/>
    </location>
</feature>
<feature type="transmembrane region" description="Helical" evidence="6">
    <location>
        <begin position="83"/>
        <end position="107"/>
    </location>
</feature>
<evidence type="ECO:0000256" key="6">
    <source>
        <dbReference type="SAM" id="Phobius"/>
    </source>
</evidence>
<feature type="transmembrane region" description="Helical" evidence="6">
    <location>
        <begin position="15"/>
        <end position="35"/>
    </location>
</feature>
<feature type="transmembrane region" description="Helical" evidence="6">
    <location>
        <begin position="369"/>
        <end position="387"/>
    </location>
</feature>
<dbReference type="Pfam" id="PF01943">
    <property type="entry name" value="Polysacc_synt"/>
    <property type="match status" value="1"/>
</dbReference>
<dbReference type="InterPro" id="IPR050833">
    <property type="entry name" value="Poly_Biosynth_Transport"/>
</dbReference>
<feature type="transmembrane region" description="Helical" evidence="6">
    <location>
        <begin position="181"/>
        <end position="203"/>
    </location>
</feature>
<feature type="transmembrane region" description="Helical" evidence="6">
    <location>
        <begin position="306"/>
        <end position="330"/>
    </location>
</feature>
<keyword evidence="4 6" id="KW-1133">Transmembrane helix</keyword>
<feature type="transmembrane region" description="Helical" evidence="6">
    <location>
        <begin position="151"/>
        <end position="175"/>
    </location>
</feature>
<evidence type="ECO:0000256" key="3">
    <source>
        <dbReference type="ARBA" id="ARBA00022692"/>
    </source>
</evidence>
<evidence type="ECO:0000313" key="8">
    <source>
        <dbReference type="Proteomes" id="UP000196084"/>
    </source>
</evidence>
<accession>A0A202EB07</accession>
<protein>
    <submittedName>
        <fullName evidence="7">Flippase</fullName>
    </submittedName>
</protein>
<dbReference type="AlphaFoldDB" id="A0A202EB07"/>
<dbReference type="GO" id="GO:0005886">
    <property type="term" value="C:plasma membrane"/>
    <property type="evidence" value="ECO:0007669"/>
    <property type="project" value="UniProtKB-SubCell"/>
</dbReference>
<proteinExistence type="predicted"/>
<dbReference type="Proteomes" id="UP000196084">
    <property type="component" value="Unassembled WGS sequence"/>
</dbReference>
<dbReference type="RefSeq" id="WP_087714908.1">
    <property type="nucleotide sequence ID" value="NZ_MWPH01000002.1"/>
</dbReference>
<dbReference type="OrthoDB" id="202076at2157"/>
<gene>
    <name evidence="7" type="ORF">B2G88_12475</name>
</gene>
<evidence type="ECO:0000256" key="5">
    <source>
        <dbReference type="ARBA" id="ARBA00023136"/>
    </source>
</evidence>
<sequence length="487" mass="51898">MSLQTDLGNRFRIELVSRIAAICSGMILTVMLARLLEPDGYGLLFFALSILGTAKMVSKLGLGKSTGRYVAKYNTSARGQLPHILEFGLLANLVTIAITCLGLFVFAAEIAALAGEPDLEPLLLVGVLFVLCGTLKTFVRKVLQGFEDIKTAALVKIIDASSKLLFVVALVILGYEAIGALLGYALSLGLAAAVGGIIIYWRYYRSSPRAPRESGLRRRIGEYSIPITATSTANVLDKQVDTILIGFFLTPAAVGFYTVAKQVIESVEAPMASLGFTLSPTYEVQKEQGNADTAARLYEAALTNGLLVYVPAAAGLVLVAEPFVELVFGAEYLEAVPVLQVFALYAVLLAITNITSNGLDYLGRARARAVAKGITAVANVVLNIILIPRHGVVGAAVATVITHSVYTLANLYIINQEFDLRILYILRQSGGIVFITLVMSVAVATVAGSIQGWLTLFSVITVGVLVWAVTAVLTGLLDMQAVRSHLV</sequence>
<reference evidence="7 8" key="1">
    <citation type="submission" date="2017-02" db="EMBL/GenBank/DDBJ databases">
        <title>Natronthermophilus aegyptiacus gen. nov.,sp. nov., an aerobic, extremely halophilic alkalithermophilic archaeon isolated from the athalassohaline Wadi An Natrun, Egypt.</title>
        <authorList>
            <person name="Zhao B."/>
        </authorList>
    </citation>
    <scope>NUCLEOTIDE SEQUENCE [LARGE SCALE GENOMIC DNA]</scope>
    <source>
        <strain evidence="7 8">CGMCC 1.3597</strain>
    </source>
</reference>
<name>A0A202EB07_9EURY</name>
<dbReference type="PANTHER" id="PTHR30250">
    <property type="entry name" value="PST FAMILY PREDICTED COLANIC ACID TRANSPORTER"/>
    <property type="match status" value="1"/>
</dbReference>
<feature type="transmembrane region" description="Helical" evidence="6">
    <location>
        <begin position="119"/>
        <end position="139"/>
    </location>
</feature>
<organism evidence="7 8">
    <name type="scientific">Natronolimnobius baerhuensis</name>
    <dbReference type="NCBI Taxonomy" id="253108"/>
    <lineage>
        <taxon>Archaea</taxon>
        <taxon>Methanobacteriati</taxon>
        <taxon>Methanobacteriota</taxon>
        <taxon>Stenosarchaea group</taxon>
        <taxon>Halobacteria</taxon>
        <taxon>Halobacteriales</taxon>
        <taxon>Natrialbaceae</taxon>
        <taxon>Natronolimnobius</taxon>
    </lineage>
</organism>
<evidence type="ECO:0000256" key="2">
    <source>
        <dbReference type="ARBA" id="ARBA00022475"/>
    </source>
</evidence>
<dbReference type="CDD" id="cd13128">
    <property type="entry name" value="MATE_Wzx_like"/>
    <property type="match status" value="1"/>
</dbReference>
<comment type="caution">
    <text evidence="7">The sequence shown here is derived from an EMBL/GenBank/DDBJ whole genome shotgun (WGS) entry which is preliminary data.</text>
</comment>
<comment type="subcellular location">
    <subcellularLocation>
        <location evidence="1">Cell membrane</location>
        <topology evidence="1">Multi-pass membrane protein</topology>
    </subcellularLocation>
</comment>
<feature type="transmembrane region" description="Helical" evidence="6">
    <location>
        <begin position="393"/>
        <end position="413"/>
    </location>
</feature>
<keyword evidence="3 6" id="KW-0812">Transmembrane</keyword>
<keyword evidence="2" id="KW-1003">Cell membrane</keyword>
<keyword evidence="5 6" id="KW-0472">Membrane</keyword>
<keyword evidence="8" id="KW-1185">Reference proteome</keyword>
<evidence type="ECO:0000256" key="4">
    <source>
        <dbReference type="ARBA" id="ARBA00022989"/>
    </source>
</evidence>
<evidence type="ECO:0000313" key="7">
    <source>
        <dbReference type="EMBL" id="OVE85150.1"/>
    </source>
</evidence>
<dbReference type="PANTHER" id="PTHR30250:SF11">
    <property type="entry name" value="O-ANTIGEN TRANSPORTER-RELATED"/>
    <property type="match status" value="1"/>
</dbReference>
<evidence type="ECO:0000256" key="1">
    <source>
        <dbReference type="ARBA" id="ARBA00004651"/>
    </source>
</evidence>
<feature type="transmembrane region" description="Helical" evidence="6">
    <location>
        <begin position="41"/>
        <end position="62"/>
    </location>
</feature>
<feature type="transmembrane region" description="Helical" evidence="6">
    <location>
        <begin position="342"/>
        <end position="362"/>
    </location>
</feature>